<evidence type="ECO:0000256" key="2">
    <source>
        <dbReference type="ARBA" id="ARBA00022737"/>
    </source>
</evidence>
<dbReference type="CDD" id="cd10719">
    <property type="entry name" value="DnaJ_zf"/>
    <property type="match status" value="1"/>
</dbReference>
<dbReference type="FunFam" id="2.60.260.20:FF:000003">
    <property type="entry name" value="DnaJ subfamily A member 2"/>
    <property type="match status" value="1"/>
</dbReference>
<reference evidence="8 9" key="1">
    <citation type="submission" date="2017-09" db="EMBL/GenBank/DDBJ databases">
        <title>WGS assembly of Aquilegia coerulea Goldsmith.</title>
        <authorList>
            <person name="Hodges S."/>
            <person name="Kramer E."/>
            <person name="Nordborg M."/>
            <person name="Tomkins J."/>
            <person name="Borevitz J."/>
            <person name="Derieg N."/>
            <person name="Yan J."/>
            <person name="Mihaltcheva S."/>
            <person name="Hayes R.D."/>
            <person name="Rokhsar D."/>
        </authorList>
    </citation>
    <scope>NUCLEOTIDE SEQUENCE [LARGE SCALE GENOMIC DNA]</scope>
    <source>
        <strain evidence="9">cv. Goldsmith</strain>
    </source>
</reference>
<evidence type="ECO:0000313" key="9">
    <source>
        <dbReference type="Proteomes" id="UP000230069"/>
    </source>
</evidence>
<keyword evidence="2" id="KW-0677">Repeat</keyword>
<feature type="domain" description="CR-type" evidence="7">
    <location>
        <begin position="67"/>
        <end position="151"/>
    </location>
</feature>
<dbReference type="Gene3D" id="2.60.260.20">
    <property type="entry name" value="Urease metallochaperone UreE, N-terminal domain"/>
    <property type="match status" value="2"/>
</dbReference>
<dbReference type="PANTHER" id="PTHR43888">
    <property type="entry name" value="DNAJ-LIKE-2, ISOFORM A-RELATED"/>
    <property type="match status" value="1"/>
</dbReference>
<dbReference type="GO" id="GO:0030544">
    <property type="term" value="F:Hsp70 protein binding"/>
    <property type="evidence" value="ECO:0007669"/>
    <property type="project" value="InterPro"/>
</dbReference>
<dbReference type="CDD" id="cd10747">
    <property type="entry name" value="DnaJ_C"/>
    <property type="match status" value="1"/>
</dbReference>
<dbReference type="SUPFAM" id="SSF49493">
    <property type="entry name" value="HSP40/DnaJ peptide-binding domain"/>
    <property type="match status" value="2"/>
</dbReference>
<dbReference type="STRING" id="218851.A0A2G5D2L1"/>
<dbReference type="EMBL" id="KZ305047">
    <property type="protein sequence ID" value="PIA37437.1"/>
    <property type="molecule type" value="Genomic_DNA"/>
</dbReference>
<evidence type="ECO:0000256" key="6">
    <source>
        <dbReference type="SAM" id="MobiDB-lite"/>
    </source>
</evidence>
<evidence type="ECO:0000256" key="1">
    <source>
        <dbReference type="ARBA" id="ARBA00022723"/>
    </source>
</evidence>
<proteinExistence type="predicted"/>
<keyword evidence="1 5" id="KW-0479">Metal-binding</keyword>
<dbReference type="Pfam" id="PF01556">
    <property type="entry name" value="DnaJ_C"/>
    <property type="match status" value="2"/>
</dbReference>
<keyword evidence="9" id="KW-1185">Reference proteome</keyword>
<sequence>MDDQNGEDALKDPRMDGGGGHNPFDIFIYFFGNSPFGSDGGSRVRRQMSEEDVVHPIKVSLEDLYNGTSKKLSLSRNIMCSKSNGKRSKSGASMKCPGCQGSGMKVSIRELGPAMIQQMQHPCNECKDTRESINEKDECPSCKGEKVVTENKVLEVHVENGMQKEEMITFPGEPDEAVCHAYVFFVFLNCVECLDCAQSMVNFSCSLKPLPAGHIVFVLLRKDHPKFKRNGDDLFVNHTSSLTEALCGFQFIITHLDGRQLLIKSQPGEVVKPDQFKAVNDEGMPIYQRPFMRGKLYIHFTVFFLDSLTPEQCKALEAVLPPKTTVHMTDMELYECEETTMHDVNIEEEMRRKHATEHEAYDEDDEMPDGTQHP</sequence>
<organism evidence="8 9">
    <name type="scientific">Aquilegia coerulea</name>
    <name type="common">Rocky mountain columbine</name>
    <dbReference type="NCBI Taxonomy" id="218851"/>
    <lineage>
        <taxon>Eukaryota</taxon>
        <taxon>Viridiplantae</taxon>
        <taxon>Streptophyta</taxon>
        <taxon>Embryophyta</taxon>
        <taxon>Tracheophyta</taxon>
        <taxon>Spermatophyta</taxon>
        <taxon>Magnoliopsida</taxon>
        <taxon>Ranunculales</taxon>
        <taxon>Ranunculaceae</taxon>
        <taxon>Thalictroideae</taxon>
        <taxon>Aquilegia</taxon>
    </lineage>
</organism>
<dbReference type="InterPro" id="IPR008971">
    <property type="entry name" value="HSP40/DnaJ_pept-bd"/>
</dbReference>
<evidence type="ECO:0000256" key="3">
    <source>
        <dbReference type="ARBA" id="ARBA00022771"/>
    </source>
</evidence>
<dbReference type="FunFam" id="2.10.230.10:FF:000001">
    <property type="entry name" value="DnaJ subfamily A member 2"/>
    <property type="match status" value="1"/>
</dbReference>
<dbReference type="PROSITE" id="PS51188">
    <property type="entry name" value="ZF_CR"/>
    <property type="match status" value="1"/>
</dbReference>
<dbReference type="InterPro" id="IPR002939">
    <property type="entry name" value="DnaJ_C"/>
</dbReference>
<dbReference type="GO" id="GO:0006457">
    <property type="term" value="P:protein folding"/>
    <property type="evidence" value="ECO:0007669"/>
    <property type="project" value="InterPro"/>
</dbReference>
<dbReference type="InterPro" id="IPR044713">
    <property type="entry name" value="DNJA1/2-like"/>
</dbReference>
<keyword evidence="4 5" id="KW-0862">Zinc</keyword>
<accession>A0A2G5D2L1</accession>
<evidence type="ECO:0000256" key="4">
    <source>
        <dbReference type="ARBA" id="ARBA00022833"/>
    </source>
</evidence>
<dbReference type="Pfam" id="PF00684">
    <property type="entry name" value="DnaJ_CXXCXGXG"/>
    <property type="match status" value="1"/>
</dbReference>
<dbReference type="GO" id="GO:0051082">
    <property type="term" value="F:unfolded protein binding"/>
    <property type="evidence" value="ECO:0007669"/>
    <property type="project" value="InterPro"/>
</dbReference>
<evidence type="ECO:0000256" key="5">
    <source>
        <dbReference type="PROSITE-ProRule" id="PRU00546"/>
    </source>
</evidence>
<dbReference type="InterPro" id="IPR001305">
    <property type="entry name" value="HSP_DnaJ_Cys-rich_dom"/>
</dbReference>
<evidence type="ECO:0000313" key="8">
    <source>
        <dbReference type="EMBL" id="PIA37437.1"/>
    </source>
</evidence>
<protein>
    <recommendedName>
        <fullName evidence="7">CR-type domain-containing protein</fullName>
    </recommendedName>
</protein>
<dbReference type="OrthoDB" id="550424at2759"/>
<dbReference type="GO" id="GO:0008270">
    <property type="term" value="F:zinc ion binding"/>
    <property type="evidence" value="ECO:0007669"/>
    <property type="project" value="UniProtKB-KW"/>
</dbReference>
<evidence type="ECO:0000259" key="7">
    <source>
        <dbReference type="PROSITE" id="PS51188"/>
    </source>
</evidence>
<dbReference type="Proteomes" id="UP000230069">
    <property type="component" value="Unassembled WGS sequence"/>
</dbReference>
<name>A0A2G5D2L1_AQUCA</name>
<keyword evidence="3 5" id="KW-0863">Zinc-finger</keyword>
<feature type="zinc finger region" description="CR-type" evidence="5">
    <location>
        <begin position="67"/>
        <end position="151"/>
    </location>
</feature>
<feature type="region of interest" description="Disordered" evidence="6">
    <location>
        <begin position="351"/>
        <end position="374"/>
    </location>
</feature>
<dbReference type="SUPFAM" id="SSF57938">
    <property type="entry name" value="DnaJ/Hsp40 cysteine-rich domain"/>
    <property type="match status" value="1"/>
</dbReference>
<dbReference type="Gene3D" id="2.10.230.10">
    <property type="entry name" value="Heat shock protein DnaJ, cysteine-rich domain"/>
    <property type="match status" value="1"/>
</dbReference>
<dbReference type="InParanoid" id="A0A2G5D2L1"/>
<dbReference type="InterPro" id="IPR036410">
    <property type="entry name" value="HSP_DnaJ_Cys-rich_dom_sf"/>
</dbReference>
<dbReference type="AlphaFoldDB" id="A0A2G5D2L1"/>
<gene>
    <name evidence="8" type="ORF">AQUCO_03000189v1</name>
</gene>